<dbReference type="Proteomes" id="UP000487117">
    <property type="component" value="Unassembled WGS sequence"/>
</dbReference>
<dbReference type="EMBL" id="WNDS01000005">
    <property type="protein sequence ID" value="KAF1013409.1"/>
    <property type="molecule type" value="Genomic_DNA"/>
</dbReference>
<gene>
    <name evidence="1" type="ORF">GAK31_03558</name>
</gene>
<comment type="caution">
    <text evidence="1">The sequence shown here is derived from an EMBL/GenBank/DDBJ whole genome shotgun (WGS) entry which is preliminary data.</text>
</comment>
<accession>A0A7V8FDT4</accession>
<reference evidence="2" key="1">
    <citation type="journal article" date="2020" name="MBio">
        <title>Horizontal gene transfer to a defensive symbiont with a reduced genome amongst a multipartite beetle microbiome.</title>
        <authorList>
            <person name="Waterworth S.C."/>
            <person name="Florez L.V."/>
            <person name="Rees E.R."/>
            <person name="Hertweck C."/>
            <person name="Kaltenpoth M."/>
            <person name="Kwan J.C."/>
        </authorList>
    </citation>
    <scope>NUCLEOTIDE SEQUENCE [LARGE SCALE GENOMIC DNA]</scope>
</reference>
<dbReference type="AlphaFoldDB" id="A0A7V8FDT4"/>
<name>A0A7V8FDT4_STEMA</name>
<organism evidence="1 2">
    <name type="scientific">Stenotrophomonas maltophilia</name>
    <name type="common">Pseudomonas maltophilia</name>
    <name type="synonym">Xanthomonas maltophilia</name>
    <dbReference type="NCBI Taxonomy" id="40324"/>
    <lineage>
        <taxon>Bacteria</taxon>
        <taxon>Pseudomonadati</taxon>
        <taxon>Pseudomonadota</taxon>
        <taxon>Gammaproteobacteria</taxon>
        <taxon>Lysobacterales</taxon>
        <taxon>Lysobacteraceae</taxon>
        <taxon>Stenotrophomonas</taxon>
        <taxon>Stenotrophomonas maltophilia group</taxon>
    </lineage>
</organism>
<proteinExistence type="predicted"/>
<evidence type="ECO:0000313" key="1">
    <source>
        <dbReference type="EMBL" id="KAF1013409.1"/>
    </source>
</evidence>
<sequence length="125" mass="13152">MQVVALSVLDPANPFGSLLAWPTHAAGQRPLRRAGAFVVIGDGRPLLYLAQGGRSLLSWLQDSDRATPALLAAAAQALARALRGGRRLSFTLERIDEAPVARGALTDALRAAGFSNVPKGLDWLG</sequence>
<evidence type="ECO:0000313" key="2">
    <source>
        <dbReference type="Proteomes" id="UP000487117"/>
    </source>
</evidence>
<protein>
    <submittedName>
        <fullName evidence="1">Uncharacterized protein</fullName>
    </submittedName>
</protein>